<dbReference type="PANTHER" id="PTHR43432:SF3">
    <property type="entry name" value="SLR0285 PROTEIN"/>
    <property type="match status" value="1"/>
</dbReference>
<dbReference type="Gene3D" id="3.80.30.30">
    <property type="match status" value="1"/>
</dbReference>
<evidence type="ECO:0000313" key="7">
    <source>
        <dbReference type="Proteomes" id="UP000193200"/>
    </source>
</evidence>
<name>A0A1Y5S7C0_9PROT</name>
<dbReference type="RefSeq" id="WP_085882547.1">
    <property type="nucleotide sequence ID" value="NZ_FWFR01000001.1"/>
</dbReference>
<keyword evidence="2" id="KW-0408">Iron</keyword>
<dbReference type="InterPro" id="IPR006638">
    <property type="entry name" value="Elp3/MiaA/NifB-like_rSAM"/>
</dbReference>
<dbReference type="InterPro" id="IPR007197">
    <property type="entry name" value="rSAM"/>
</dbReference>
<protein>
    <submittedName>
        <fullName evidence="6">Radical SAM superfamily protein</fullName>
    </submittedName>
</protein>
<dbReference type="Proteomes" id="UP000193200">
    <property type="component" value="Unassembled WGS sequence"/>
</dbReference>
<keyword evidence="1" id="KW-0479">Metal-binding</keyword>
<evidence type="ECO:0000256" key="3">
    <source>
        <dbReference type="ARBA" id="ARBA00023014"/>
    </source>
</evidence>
<dbReference type="OrthoDB" id="9785699at2"/>
<organism evidence="6 7">
    <name type="scientific">Oceanibacterium hippocampi</name>
    <dbReference type="NCBI Taxonomy" id="745714"/>
    <lineage>
        <taxon>Bacteria</taxon>
        <taxon>Pseudomonadati</taxon>
        <taxon>Pseudomonadota</taxon>
        <taxon>Alphaproteobacteria</taxon>
        <taxon>Sneathiellales</taxon>
        <taxon>Sneathiellaceae</taxon>
        <taxon>Oceanibacterium</taxon>
    </lineage>
</organism>
<dbReference type="CDD" id="cd01335">
    <property type="entry name" value="Radical_SAM"/>
    <property type="match status" value="1"/>
</dbReference>
<keyword evidence="3" id="KW-0411">Iron-sulfur</keyword>
<dbReference type="AlphaFoldDB" id="A0A1Y5S7C0"/>
<proteinExistence type="predicted"/>
<dbReference type="SFLD" id="SFLDG01084">
    <property type="entry name" value="Uncharacterised_Radical_SAM_Su"/>
    <property type="match status" value="1"/>
</dbReference>
<keyword evidence="7" id="KW-1185">Reference proteome</keyword>
<evidence type="ECO:0000256" key="2">
    <source>
        <dbReference type="ARBA" id="ARBA00023004"/>
    </source>
</evidence>
<feature type="region of interest" description="Disordered" evidence="4">
    <location>
        <begin position="1"/>
        <end position="25"/>
    </location>
</feature>
<evidence type="ECO:0000256" key="4">
    <source>
        <dbReference type="SAM" id="MobiDB-lite"/>
    </source>
</evidence>
<dbReference type="InterPro" id="IPR058240">
    <property type="entry name" value="rSAM_sf"/>
</dbReference>
<dbReference type="SMART" id="SM00729">
    <property type="entry name" value="Elp3"/>
    <property type="match status" value="1"/>
</dbReference>
<accession>A0A1Y5S7C0</accession>
<evidence type="ECO:0000313" key="6">
    <source>
        <dbReference type="EMBL" id="SLN34021.1"/>
    </source>
</evidence>
<dbReference type="InterPro" id="IPR040086">
    <property type="entry name" value="MJ0683-like"/>
</dbReference>
<dbReference type="SFLD" id="SFLDS00029">
    <property type="entry name" value="Radical_SAM"/>
    <property type="match status" value="1"/>
</dbReference>
<dbReference type="PROSITE" id="PS51918">
    <property type="entry name" value="RADICAL_SAM"/>
    <property type="match status" value="1"/>
</dbReference>
<feature type="domain" description="Radical SAM core" evidence="5">
    <location>
        <begin position="67"/>
        <end position="304"/>
    </location>
</feature>
<reference evidence="6 7" key="1">
    <citation type="submission" date="2017-03" db="EMBL/GenBank/DDBJ databases">
        <authorList>
            <person name="Afonso C.L."/>
            <person name="Miller P.J."/>
            <person name="Scott M.A."/>
            <person name="Spackman E."/>
            <person name="Goraichik I."/>
            <person name="Dimitrov K.M."/>
            <person name="Suarez D.L."/>
            <person name="Swayne D.E."/>
        </authorList>
    </citation>
    <scope>NUCLEOTIDE SEQUENCE [LARGE SCALE GENOMIC DNA]</scope>
    <source>
        <strain evidence="6 7">CECT 7691</strain>
    </source>
</reference>
<gene>
    <name evidence="6" type="ORF">OCH7691_01319</name>
</gene>
<dbReference type="NCBIfam" id="NF033668">
    <property type="entry name" value="rSAM_PA0069"/>
    <property type="match status" value="1"/>
</dbReference>
<dbReference type="PANTHER" id="PTHR43432">
    <property type="entry name" value="SLR0285 PROTEIN"/>
    <property type="match status" value="1"/>
</dbReference>
<dbReference type="Pfam" id="PF04055">
    <property type="entry name" value="Radical_SAM"/>
    <property type="match status" value="1"/>
</dbReference>
<dbReference type="GO" id="GO:0046872">
    <property type="term" value="F:metal ion binding"/>
    <property type="evidence" value="ECO:0007669"/>
    <property type="project" value="UniProtKB-KW"/>
</dbReference>
<evidence type="ECO:0000256" key="1">
    <source>
        <dbReference type="ARBA" id="ARBA00022723"/>
    </source>
</evidence>
<sequence>MIEDFRTDAEASERRGRGALDNASGRYETERRFRIDDGWERHEELPPIRTSVQPDKSRRVITRNESPDVPFDRSINPYRGCEHGCIYCFARPTHAWLGLSPGLDFETRLFVKPEAPERLVEELAKPGYRCRPIAFGTNTDPYQPIERERRVTRRLIEVLAECDHPLTIVTKSNLVLRDLDILEPMARKGLVKVALSITTLDRHLARVMEPRATTPARRLEAVKSLSDAGIPTSVLFAPTIPGLNDHEMEKVLELAAQAGAGEAGYILLRLPLEIRELFHDWLREHFPNRAERVIQLVRDTRGGRDYQAAFGRRMTGQGPYAELTGQRFRAALRRYGLDKRRSELDCGLFRPPRPAREDRQMSLL</sequence>
<feature type="compositionally biased region" description="Basic and acidic residues" evidence="4">
    <location>
        <begin position="1"/>
        <end position="18"/>
    </location>
</feature>
<dbReference type="EMBL" id="FWFR01000001">
    <property type="protein sequence ID" value="SLN34021.1"/>
    <property type="molecule type" value="Genomic_DNA"/>
</dbReference>
<dbReference type="GO" id="GO:0051536">
    <property type="term" value="F:iron-sulfur cluster binding"/>
    <property type="evidence" value="ECO:0007669"/>
    <property type="project" value="UniProtKB-KW"/>
</dbReference>
<evidence type="ECO:0000259" key="5">
    <source>
        <dbReference type="PROSITE" id="PS51918"/>
    </source>
</evidence>
<dbReference type="SUPFAM" id="SSF102114">
    <property type="entry name" value="Radical SAM enzymes"/>
    <property type="match status" value="1"/>
</dbReference>
<dbReference type="GO" id="GO:0003824">
    <property type="term" value="F:catalytic activity"/>
    <property type="evidence" value="ECO:0007669"/>
    <property type="project" value="InterPro"/>
</dbReference>
<dbReference type="InParanoid" id="A0A1Y5S7C0"/>